<accession>A0A433UH19</accession>
<evidence type="ECO:0000313" key="3">
    <source>
        <dbReference type="Proteomes" id="UP000271624"/>
    </source>
</evidence>
<feature type="domain" description="HTH cro/C1-type" evidence="1">
    <location>
        <begin position="22"/>
        <end position="77"/>
    </location>
</feature>
<dbReference type="SUPFAM" id="SSF47413">
    <property type="entry name" value="lambda repressor-like DNA-binding domains"/>
    <property type="match status" value="1"/>
</dbReference>
<dbReference type="CDD" id="cd00093">
    <property type="entry name" value="HTH_XRE"/>
    <property type="match status" value="1"/>
</dbReference>
<dbReference type="Proteomes" id="UP000271624">
    <property type="component" value="Unassembled WGS sequence"/>
</dbReference>
<proteinExistence type="predicted"/>
<dbReference type="GO" id="GO:0003677">
    <property type="term" value="F:DNA binding"/>
    <property type="evidence" value="ECO:0007669"/>
    <property type="project" value="InterPro"/>
</dbReference>
<keyword evidence="3" id="KW-1185">Reference proteome</keyword>
<evidence type="ECO:0000313" key="2">
    <source>
        <dbReference type="EMBL" id="RUS93130.1"/>
    </source>
</evidence>
<comment type="caution">
    <text evidence="2">The sequence shown here is derived from an EMBL/GenBank/DDBJ whole genome shotgun (WGS) entry which is preliminary data.</text>
</comment>
<name>A0A433UH19_9CYAN</name>
<dbReference type="EMBL" id="RSCL01000063">
    <property type="protein sequence ID" value="RUS93130.1"/>
    <property type="molecule type" value="Genomic_DNA"/>
</dbReference>
<reference evidence="2" key="1">
    <citation type="submission" date="2018-12" db="EMBL/GenBank/DDBJ databases">
        <authorList>
            <person name="Will S."/>
            <person name="Neumann-Schaal M."/>
            <person name="Henke P."/>
        </authorList>
    </citation>
    <scope>NUCLEOTIDE SEQUENCE</scope>
    <source>
        <strain evidence="2">PCC 7102</strain>
    </source>
</reference>
<dbReference type="Gene3D" id="1.10.260.40">
    <property type="entry name" value="lambda repressor-like DNA-binding domains"/>
    <property type="match status" value="1"/>
</dbReference>
<dbReference type="AlphaFoldDB" id="A0A433UH19"/>
<protein>
    <recommendedName>
        <fullName evidence="1">HTH cro/C1-type domain-containing protein</fullName>
    </recommendedName>
</protein>
<sequence length="86" mass="9705">MYGIVWMRVTFSKEFPGLGKRIKDYRVLSNKSLTELAAAAGISVPHWNRIENEKIQELPIATLRGIEKALGVDLKVKFDTETTNEA</sequence>
<dbReference type="SMART" id="SM00530">
    <property type="entry name" value="HTH_XRE"/>
    <property type="match status" value="1"/>
</dbReference>
<dbReference type="Pfam" id="PF01381">
    <property type="entry name" value="HTH_3"/>
    <property type="match status" value="1"/>
</dbReference>
<dbReference type="RefSeq" id="WP_233786956.1">
    <property type="nucleotide sequence ID" value="NZ_RSCL01000063.1"/>
</dbReference>
<organism evidence="2 3">
    <name type="scientific">Dulcicalothrix desertica PCC 7102</name>
    <dbReference type="NCBI Taxonomy" id="232991"/>
    <lineage>
        <taxon>Bacteria</taxon>
        <taxon>Bacillati</taxon>
        <taxon>Cyanobacteriota</taxon>
        <taxon>Cyanophyceae</taxon>
        <taxon>Nostocales</taxon>
        <taxon>Calotrichaceae</taxon>
        <taxon>Dulcicalothrix</taxon>
    </lineage>
</organism>
<evidence type="ECO:0000259" key="1">
    <source>
        <dbReference type="PROSITE" id="PS50943"/>
    </source>
</evidence>
<dbReference type="PROSITE" id="PS50943">
    <property type="entry name" value="HTH_CROC1"/>
    <property type="match status" value="1"/>
</dbReference>
<gene>
    <name evidence="2" type="ORF">DSM106972_097240</name>
</gene>
<dbReference type="InterPro" id="IPR001387">
    <property type="entry name" value="Cro/C1-type_HTH"/>
</dbReference>
<dbReference type="InterPro" id="IPR010982">
    <property type="entry name" value="Lambda_DNA-bd_dom_sf"/>
</dbReference>
<reference evidence="2" key="2">
    <citation type="journal article" date="2019" name="Genome Biol. Evol.">
        <title>Day and night: Metabolic profiles and evolutionary relationships of six axenic non-marine cyanobacteria.</title>
        <authorList>
            <person name="Will S.E."/>
            <person name="Henke P."/>
            <person name="Boedeker C."/>
            <person name="Huang S."/>
            <person name="Brinkmann H."/>
            <person name="Rohde M."/>
            <person name="Jarek M."/>
            <person name="Friedl T."/>
            <person name="Seufert S."/>
            <person name="Schumacher M."/>
            <person name="Overmann J."/>
            <person name="Neumann-Schaal M."/>
            <person name="Petersen J."/>
        </authorList>
    </citation>
    <scope>NUCLEOTIDE SEQUENCE [LARGE SCALE GENOMIC DNA]</scope>
    <source>
        <strain evidence="2">PCC 7102</strain>
    </source>
</reference>